<comment type="similarity">
    <text evidence="1">Belongs to the STXBP/unc-18/SEC1 family.</text>
</comment>
<dbReference type="InterPro" id="IPR027482">
    <property type="entry name" value="Sec1-like_dom2"/>
</dbReference>
<dbReference type="Pfam" id="PF00995">
    <property type="entry name" value="Sec1"/>
    <property type="match status" value="1"/>
</dbReference>
<dbReference type="InterPro" id="IPR036045">
    <property type="entry name" value="Sec1-like_sf"/>
</dbReference>
<dbReference type="PIRSF" id="PIRSF005715">
    <property type="entry name" value="VPS45_Sec1"/>
    <property type="match status" value="1"/>
</dbReference>
<dbReference type="PANTHER" id="PTHR11679">
    <property type="entry name" value="VESICLE PROTEIN SORTING-ASSOCIATED"/>
    <property type="match status" value="1"/>
</dbReference>
<dbReference type="InterPro" id="IPR043127">
    <property type="entry name" value="Sec-1-like_dom3a"/>
</dbReference>
<evidence type="ECO:0000256" key="1">
    <source>
        <dbReference type="ARBA" id="ARBA00009884"/>
    </source>
</evidence>
<name>A0ABD2PX86_9PLAT</name>
<protein>
    <submittedName>
        <fullName evidence="2">Sec1 domain containing protein 1</fullName>
    </submittedName>
</protein>
<dbReference type="InterPro" id="IPR001619">
    <property type="entry name" value="Sec1-like"/>
</dbReference>
<evidence type="ECO:0000313" key="3">
    <source>
        <dbReference type="Proteomes" id="UP001626550"/>
    </source>
</evidence>
<sequence>MENLAQASVEQDCVHLIKRIYDQYCSFICLEDDLFVLADCYSASHPSSFYSIQNPSSSEESVKDLVNRIVEALHSVFATLGVLPIIRCPSDNIAELAAMRLDSKLRDSLRDSNSILFSNTESIVSGESVENMQIAVQRPLLIILDRAQDISAALHHSWSYQSLVHDVFDSRLNRVALPSSPDQSTNVKAYDLSTAQDKLWREFKDQPFETVPDAVQQEIDFLKNMEKEIGSLKDSFMGESEDSSAQLLGDIYDGNNATSKLTSAIETLPQLMERKRCLDLHTNLASLLAAVIKDRRLDFLNDYEQRLMMGQKPQDFDLGTVLGDPGNGTAEDKLRVLLVAALQLSASESNQGTSGSSSNEIFALTESELDRLGNALQSKCPELDMSPLEYVRRTRKLMRMVNLPVTEKKATSANGTVFNKLVSHGSAMLEGMKSFVSQKSYMKLTRIVQQLMENKTNNQFDNYRYFDPKLVRHAHGEVPRSKQRFNDCIVFVVGGGSYTEYHDMISLQKDLNAQLVEMLSLQQSLEAHSSPASTDSKVNGICSSFLHRTPGARKIIYGSNEMLTSSEFLKQLQMLGRT</sequence>
<proteinExistence type="inferred from homology"/>
<keyword evidence="3" id="KW-1185">Reference proteome</keyword>
<organism evidence="2 3">
    <name type="scientific">Cichlidogyrus casuarinus</name>
    <dbReference type="NCBI Taxonomy" id="1844966"/>
    <lineage>
        <taxon>Eukaryota</taxon>
        <taxon>Metazoa</taxon>
        <taxon>Spiralia</taxon>
        <taxon>Lophotrochozoa</taxon>
        <taxon>Platyhelminthes</taxon>
        <taxon>Monogenea</taxon>
        <taxon>Monopisthocotylea</taxon>
        <taxon>Dactylogyridea</taxon>
        <taxon>Ancyrocephalidae</taxon>
        <taxon>Cichlidogyrus</taxon>
    </lineage>
</organism>
<gene>
    <name evidence="2" type="primary">SCFD1</name>
    <name evidence="2" type="ORF">Ciccas_009598</name>
</gene>
<dbReference type="Gene3D" id="1.25.40.60">
    <property type="match status" value="1"/>
</dbReference>
<evidence type="ECO:0000313" key="2">
    <source>
        <dbReference type="EMBL" id="KAL3311815.1"/>
    </source>
</evidence>
<dbReference type="Gene3D" id="3.90.830.10">
    <property type="entry name" value="Syntaxin Binding Protein 1, Chain A, domain 2"/>
    <property type="match status" value="1"/>
</dbReference>
<reference evidence="2 3" key="1">
    <citation type="submission" date="2024-11" db="EMBL/GenBank/DDBJ databases">
        <title>Adaptive evolution of stress response genes in parasites aligns with host niche diversity.</title>
        <authorList>
            <person name="Hahn C."/>
            <person name="Resl P."/>
        </authorList>
    </citation>
    <scope>NUCLEOTIDE SEQUENCE [LARGE SCALE GENOMIC DNA]</scope>
    <source>
        <strain evidence="2">EGGRZ-B1_66</strain>
        <tissue evidence="2">Body</tissue>
    </source>
</reference>
<dbReference type="AlphaFoldDB" id="A0ABD2PX86"/>
<accession>A0ABD2PX86</accession>
<dbReference type="EMBL" id="JBJKFK010002002">
    <property type="protein sequence ID" value="KAL3311815.1"/>
    <property type="molecule type" value="Genomic_DNA"/>
</dbReference>
<comment type="caution">
    <text evidence="2">The sequence shown here is derived from an EMBL/GenBank/DDBJ whole genome shotgun (WGS) entry which is preliminary data.</text>
</comment>
<dbReference type="SUPFAM" id="SSF56815">
    <property type="entry name" value="Sec1/munc18-like (SM) proteins"/>
    <property type="match status" value="1"/>
</dbReference>
<dbReference type="Gene3D" id="3.40.50.1910">
    <property type="match status" value="1"/>
</dbReference>
<dbReference type="Proteomes" id="UP001626550">
    <property type="component" value="Unassembled WGS sequence"/>
</dbReference>